<feature type="non-terminal residue" evidence="2">
    <location>
        <position position="69"/>
    </location>
</feature>
<name>A0A9Q1E105_CONCO</name>
<dbReference type="AlphaFoldDB" id="A0A9Q1E105"/>
<protein>
    <submittedName>
        <fullName evidence="2">Uncharacterized protein</fullName>
    </submittedName>
</protein>
<comment type="caution">
    <text evidence="2">The sequence shown here is derived from an EMBL/GenBank/DDBJ whole genome shotgun (WGS) entry which is preliminary data.</text>
</comment>
<organism evidence="2 3">
    <name type="scientific">Conger conger</name>
    <name type="common">Conger eel</name>
    <name type="synonym">Muraena conger</name>
    <dbReference type="NCBI Taxonomy" id="82655"/>
    <lineage>
        <taxon>Eukaryota</taxon>
        <taxon>Metazoa</taxon>
        <taxon>Chordata</taxon>
        <taxon>Craniata</taxon>
        <taxon>Vertebrata</taxon>
        <taxon>Euteleostomi</taxon>
        <taxon>Actinopterygii</taxon>
        <taxon>Neopterygii</taxon>
        <taxon>Teleostei</taxon>
        <taxon>Anguilliformes</taxon>
        <taxon>Congridae</taxon>
        <taxon>Conger</taxon>
    </lineage>
</organism>
<evidence type="ECO:0000256" key="1">
    <source>
        <dbReference type="SAM" id="Phobius"/>
    </source>
</evidence>
<keyword evidence="1" id="KW-0812">Transmembrane</keyword>
<evidence type="ECO:0000313" key="3">
    <source>
        <dbReference type="Proteomes" id="UP001152803"/>
    </source>
</evidence>
<dbReference type="EMBL" id="JAFJMO010000002">
    <property type="protein sequence ID" value="KAJ8285144.1"/>
    <property type="molecule type" value="Genomic_DNA"/>
</dbReference>
<evidence type="ECO:0000313" key="2">
    <source>
        <dbReference type="EMBL" id="KAJ8285144.1"/>
    </source>
</evidence>
<sequence length="69" mass="7876">MNTGGENKMSGWRCVSRRPPRPPRAVLQGLGLCLLTFAVVMPTLCHRLLHSYYFLRSLYLDRLSDRALA</sequence>
<accession>A0A9Q1E105</accession>
<proteinExistence type="predicted"/>
<keyword evidence="1" id="KW-1133">Transmembrane helix</keyword>
<dbReference type="Proteomes" id="UP001152803">
    <property type="component" value="Unassembled WGS sequence"/>
</dbReference>
<keyword evidence="1" id="KW-0472">Membrane</keyword>
<reference evidence="2" key="1">
    <citation type="journal article" date="2023" name="Science">
        <title>Genome structures resolve the early diversification of teleost fishes.</title>
        <authorList>
            <person name="Parey E."/>
            <person name="Louis A."/>
            <person name="Montfort J."/>
            <person name="Bouchez O."/>
            <person name="Roques C."/>
            <person name="Iampietro C."/>
            <person name="Lluch J."/>
            <person name="Castinel A."/>
            <person name="Donnadieu C."/>
            <person name="Desvignes T."/>
            <person name="Floi Bucao C."/>
            <person name="Jouanno E."/>
            <person name="Wen M."/>
            <person name="Mejri S."/>
            <person name="Dirks R."/>
            <person name="Jansen H."/>
            <person name="Henkel C."/>
            <person name="Chen W.J."/>
            <person name="Zahm M."/>
            <person name="Cabau C."/>
            <person name="Klopp C."/>
            <person name="Thompson A.W."/>
            <person name="Robinson-Rechavi M."/>
            <person name="Braasch I."/>
            <person name="Lecointre G."/>
            <person name="Bobe J."/>
            <person name="Postlethwait J.H."/>
            <person name="Berthelot C."/>
            <person name="Roest Crollius H."/>
            <person name="Guiguen Y."/>
        </authorList>
    </citation>
    <scope>NUCLEOTIDE SEQUENCE</scope>
    <source>
        <strain evidence="2">Concon-B</strain>
    </source>
</reference>
<keyword evidence="3" id="KW-1185">Reference proteome</keyword>
<gene>
    <name evidence="2" type="ORF">COCON_G00039940</name>
</gene>
<feature type="transmembrane region" description="Helical" evidence="1">
    <location>
        <begin position="25"/>
        <end position="49"/>
    </location>
</feature>